<evidence type="ECO:0000313" key="2">
    <source>
        <dbReference type="EMBL" id="GAT96367.1"/>
    </source>
</evidence>
<dbReference type="Proteomes" id="UP000078387">
    <property type="component" value="Unassembled WGS sequence"/>
</dbReference>
<keyword evidence="1" id="KW-0472">Membrane</keyword>
<name>A0A5K1VMD3_ENTHI</name>
<dbReference type="VEuPathDB" id="AmoebaDB:EHI5A_015030"/>
<keyword evidence="1" id="KW-0812">Transmembrane</keyword>
<protein>
    <submittedName>
        <fullName evidence="2">Uncharacterized protein</fullName>
    </submittedName>
</protein>
<dbReference type="VEuPathDB" id="AmoebaDB:KM1_015890"/>
<dbReference type="VEuPathDB" id="AmoebaDB:EHI8A_004540"/>
<keyword evidence="1" id="KW-1133">Transmembrane helix</keyword>
<organism evidence="2 3">
    <name type="scientific">Entamoeba histolytica</name>
    <dbReference type="NCBI Taxonomy" id="5759"/>
    <lineage>
        <taxon>Eukaryota</taxon>
        <taxon>Amoebozoa</taxon>
        <taxon>Evosea</taxon>
        <taxon>Archamoebae</taxon>
        <taxon>Mastigamoebida</taxon>
        <taxon>Entamoebidae</taxon>
        <taxon>Entamoeba</taxon>
    </lineage>
</organism>
<dbReference type="VEuPathDB" id="AmoebaDB:EHI7A_006640"/>
<reference evidence="2 3" key="1">
    <citation type="submission" date="2016-05" db="EMBL/GenBank/DDBJ databases">
        <title>First whole genome sequencing of Entamoeba histolytica HM1:IMSS-clone-6.</title>
        <authorList>
            <person name="Mukherjee Avik.K."/>
            <person name="Izumyama S."/>
            <person name="Nakada-Tsukui K."/>
            <person name="Nozaki T."/>
        </authorList>
    </citation>
    <scope>NUCLEOTIDE SEQUENCE [LARGE SCALE GENOMIC DNA]</scope>
    <source>
        <strain evidence="2 3">HM1:IMSS clone 6</strain>
    </source>
</reference>
<dbReference type="EMBL" id="BDEQ01000001">
    <property type="protein sequence ID" value="GAT96367.1"/>
    <property type="molecule type" value="Genomic_DNA"/>
</dbReference>
<proteinExistence type="predicted"/>
<feature type="transmembrane region" description="Helical" evidence="1">
    <location>
        <begin position="339"/>
        <end position="365"/>
    </location>
</feature>
<comment type="caution">
    <text evidence="2">The sequence shown here is derived from an EMBL/GenBank/DDBJ whole genome shotgun (WGS) entry which is preliminary data.</text>
</comment>
<accession>A0A5K1VMD3</accession>
<sequence length="393" mass="44167">MLVYLVFVHIMCYSKVLFFIGFYCILSNSITCTIKTGLNEGEYSFNQPEIWTTMELTNGCPCNTNPTFGSECIIVISNISQPIILNELSGQIGILKISNNTNTTLIYTHTDIYNMVVGNITLLPTNGSSSLYISNLVAKEKTNQLIVEGNYFIYSLETSPKTENNIIRLDSGCIHDISIYNSLIEIRKGPLYVSHDLTNKLIEEEERKEELPSRIENSTIFLHSNQIICKSSNVIDLELNNVKLEFELNSNPKILSTHSVEILNQLSLQANYNGNICVDKVIPIAISSVGSILFDRNEVSLHMRSETYNRLQSSLNTIEIWLYSTDCPTNLLDPRTVSIIFTCLLVISFVVALLLIITYFTFVVISGKVGKKYIELLTIEALGEQEDTSSSEM</sequence>
<dbReference type="AlphaFoldDB" id="A0A5K1VMD3"/>
<dbReference type="OMA" id="IWTTTEL"/>
<dbReference type="VEuPathDB" id="AmoebaDB:EHI_168360"/>
<evidence type="ECO:0000256" key="1">
    <source>
        <dbReference type="SAM" id="Phobius"/>
    </source>
</evidence>
<feature type="transmembrane region" description="Helical" evidence="1">
    <location>
        <begin position="6"/>
        <end position="26"/>
    </location>
</feature>
<gene>
    <name evidence="2" type="ORF">CL6EHI_168360</name>
</gene>
<evidence type="ECO:0000313" key="3">
    <source>
        <dbReference type="Proteomes" id="UP000078387"/>
    </source>
</evidence>